<evidence type="ECO:0000313" key="2">
    <source>
        <dbReference type="EMBL" id="MBB3953918.1"/>
    </source>
</evidence>
<gene>
    <name evidence="2" type="ORF">GGR38_000845</name>
</gene>
<dbReference type="GO" id="GO:0016747">
    <property type="term" value="F:acyltransferase activity, transferring groups other than amino-acyl groups"/>
    <property type="evidence" value="ECO:0007669"/>
    <property type="project" value="TreeGrafter"/>
</dbReference>
<accession>A0A7W6CGI3</accession>
<dbReference type="InterPro" id="IPR000801">
    <property type="entry name" value="Esterase-like"/>
</dbReference>
<dbReference type="AlphaFoldDB" id="A0A7W6CGI3"/>
<dbReference type="InterPro" id="IPR050583">
    <property type="entry name" value="Mycobacterial_A85_antigen"/>
</dbReference>
<keyword evidence="1" id="KW-0732">Signal</keyword>
<sequence>MTSLRQALLISAALSLPTALHAQSRPNPPIVVDRGVEPAAVISPEVLPDHRVTFRIGAPNAKSVSVDGELIRQANAIAIPPGDMTAGPTPQITMVKDKDGVWTGTTTTPIRSGAYRYYFVVDGAVTLDPRNTAMSPQRASQNSLLTVPGDFAEYRQPLPHGSVSERHFTSTTLNGADRRLVVYTPPGYEKGAGSYPVLYLMHGGGDSETSWITAGQANNILDNLLAEGKIKPMIVVMPAGYTPHAGQVMTSAPDKEPFVKEMTADIIPFIEQNYRTIADPEHRAMAGLSMGGIQTLNTSLSNLDTFRYVGIFSSGWFRQADRQWFYDHKQDTIALLNKELKLFWWGWGYTDFARPGAMEITDYFKTKGVKLTTVETPGGHDWRNWREYLNAFAPLLFR</sequence>
<dbReference type="Pfam" id="PF00756">
    <property type="entry name" value="Esterase"/>
    <property type="match status" value="1"/>
</dbReference>
<dbReference type="Proteomes" id="UP000548867">
    <property type="component" value="Unassembled WGS sequence"/>
</dbReference>
<dbReference type="Gene3D" id="2.60.40.10">
    <property type="entry name" value="Immunoglobulins"/>
    <property type="match status" value="1"/>
</dbReference>
<dbReference type="InterPro" id="IPR029058">
    <property type="entry name" value="AB_hydrolase_fold"/>
</dbReference>
<comment type="caution">
    <text evidence="2">The sequence shown here is derived from an EMBL/GenBank/DDBJ whole genome shotgun (WGS) entry which is preliminary data.</text>
</comment>
<organism evidence="2 3">
    <name type="scientific">Novosphingobium sediminicola</name>
    <dbReference type="NCBI Taxonomy" id="563162"/>
    <lineage>
        <taxon>Bacteria</taxon>
        <taxon>Pseudomonadati</taxon>
        <taxon>Pseudomonadota</taxon>
        <taxon>Alphaproteobacteria</taxon>
        <taxon>Sphingomonadales</taxon>
        <taxon>Sphingomonadaceae</taxon>
        <taxon>Novosphingobium</taxon>
    </lineage>
</organism>
<evidence type="ECO:0000313" key="3">
    <source>
        <dbReference type="Proteomes" id="UP000548867"/>
    </source>
</evidence>
<name>A0A7W6CGI3_9SPHN</name>
<dbReference type="CDD" id="cd11294">
    <property type="entry name" value="E_set_Esterase_like_N"/>
    <property type="match status" value="1"/>
</dbReference>
<dbReference type="Gene3D" id="3.40.50.1820">
    <property type="entry name" value="alpha/beta hydrolase"/>
    <property type="match status" value="1"/>
</dbReference>
<feature type="signal peptide" evidence="1">
    <location>
        <begin position="1"/>
        <end position="22"/>
    </location>
</feature>
<dbReference type="PANTHER" id="PTHR48098:SF1">
    <property type="entry name" value="DIACYLGLYCEROL ACYLTRANSFERASE_MYCOLYLTRANSFERASE AG85A"/>
    <property type="match status" value="1"/>
</dbReference>
<protein>
    <submittedName>
        <fullName evidence="2">Enterochelin esterase family protein</fullName>
    </submittedName>
</protein>
<proteinExistence type="predicted"/>
<dbReference type="SUPFAM" id="SSF81296">
    <property type="entry name" value="E set domains"/>
    <property type="match status" value="1"/>
</dbReference>
<dbReference type="EMBL" id="JACIDX010000002">
    <property type="protein sequence ID" value="MBB3953918.1"/>
    <property type="molecule type" value="Genomic_DNA"/>
</dbReference>
<evidence type="ECO:0000256" key="1">
    <source>
        <dbReference type="SAM" id="SignalP"/>
    </source>
</evidence>
<keyword evidence="3" id="KW-1185">Reference proteome</keyword>
<dbReference type="PANTHER" id="PTHR48098">
    <property type="entry name" value="ENTEROCHELIN ESTERASE-RELATED"/>
    <property type="match status" value="1"/>
</dbReference>
<dbReference type="InterPro" id="IPR013783">
    <property type="entry name" value="Ig-like_fold"/>
</dbReference>
<feature type="chain" id="PRO_5031378099" evidence="1">
    <location>
        <begin position="23"/>
        <end position="398"/>
    </location>
</feature>
<dbReference type="RefSeq" id="WP_183622943.1">
    <property type="nucleotide sequence ID" value="NZ_JACIDX010000002.1"/>
</dbReference>
<reference evidence="2 3" key="1">
    <citation type="submission" date="2020-08" db="EMBL/GenBank/DDBJ databases">
        <title>Genomic Encyclopedia of Type Strains, Phase IV (KMG-IV): sequencing the most valuable type-strain genomes for metagenomic binning, comparative biology and taxonomic classification.</title>
        <authorList>
            <person name="Goeker M."/>
        </authorList>
    </citation>
    <scope>NUCLEOTIDE SEQUENCE [LARGE SCALE GENOMIC DNA]</scope>
    <source>
        <strain evidence="2 3">DSM 27057</strain>
    </source>
</reference>
<dbReference type="InterPro" id="IPR014756">
    <property type="entry name" value="Ig_E-set"/>
</dbReference>
<dbReference type="SUPFAM" id="SSF53474">
    <property type="entry name" value="alpha/beta-Hydrolases"/>
    <property type="match status" value="1"/>
</dbReference>